<dbReference type="SUPFAM" id="SSF51430">
    <property type="entry name" value="NAD(P)-linked oxidoreductase"/>
    <property type="match status" value="1"/>
</dbReference>
<organism evidence="2 3">
    <name type="scientific">Flavivirga algicola</name>
    <dbReference type="NCBI Taxonomy" id="2729136"/>
    <lineage>
        <taxon>Bacteria</taxon>
        <taxon>Pseudomonadati</taxon>
        <taxon>Bacteroidota</taxon>
        <taxon>Flavobacteriia</taxon>
        <taxon>Flavobacteriales</taxon>
        <taxon>Flavobacteriaceae</taxon>
        <taxon>Flavivirga</taxon>
    </lineage>
</organism>
<dbReference type="PANTHER" id="PTHR43312:SF1">
    <property type="entry name" value="NADP-DEPENDENT OXIDOREDUCTASE DOMAIN-CONTAINING PROTEIN"/>
    <property type="match status" value="1"/>
</dbReference>
<dbReference type="RefSeq" id="WP_169668827.1">
    <property type="nucleotide sequence ID" value="NZ_JABBHF010000001.1"/>
</dbReference>
<protein>
    <submittedName>
        <fullName evidence="2">Aldo/keto reductase</fullName>
    </submittedName>
</protein>
<dbReference type="PANTHER" id="PTHR43312">
    <property type="entry name" value="D-THREO-ALDOSE 1-DEHYDROGENASE"/>
    <property type="match status" value="1"/>
</dbReference>
<name>A0ABX1RQT6_9FLAO</name>
<gene>
    <name evidence="2" type="ORF">HHX25_00155</name>
</gene>
<evidence type="ECO:0000259" key="1">
    <source>
        <dbReference type="Pfam" id="PF00248"/>
    </source>
</evidence>
<dbReference type="InterPro" id="IPR036812">
    <property type="entry name" value="NAD(P)_OxRdtase_dom_sf"/>
</dbReference>
<feature type="domain" description="NADP-dependent oxidoreductase" evidence="1">
    <location>
        <begin position="16"/>
        <end position="315"/>
    </location>
</feature>
<dbReference type="Proteomes" id="UP000746690">
    <property type="component" value="Unassembled WGS sequence"/>
</dbReference>
<evidence type="ECO:0000313" key="2">
    <source>
        <dbReference type="EMBL" id="NMH85905.1"/>
    </source>
</evidence>
<dbReference type="InterPro" id="IPR023210">
    <property type="entry name" value="NADP_OxRdtase_dom"/>
</dbReference>
<dbReference type="CDD" id="cd19086">
    <property type="entry name" value="AKR_AKR11C1"/>
    <property type="match status" value="1"/>
</dbReference>
<reference evidence="2 3" key="1">
    <citation type="submission" date="2020-04" db="EMBL/GenBank/DDBJ databases">
        <title>A Flavivirga sp. nov.</title>
        <authorList>
            <person name="Sun X."/>
        </authorList>
    </citation>
    <scope>NUCLEOTIDE SEQUENCE [LARGE SCALE GENOMIC DNA]</scope>
    <source>
        <strain evidence="2 3">Y03</strain>
    </source>
</reference>
<dbReference type="EMBL" id="JABBHF010000001">
    <property type="protein sequence ID" value="NMH85905.1"/>
    <property type="molecule type" value="Genomic_DNA"/>
</dbReference>
<dbReference type="Pfam" id="PF00248">
    <property type="entry name" value="Aldo_ket_red"/>
    <property type="match status" value="1"/>
</dbReference>
<sequence length="328" mass="36337">MKTRKLGSKGFDVSEVALGCWQLGADWGNSITEEKGLAILETAANNDITFFDTADVYGDGKSETLIGEFLKNTAKSIQIATKFGRAADAYPDKYSKDVLRKTVEGSLKRLDVNTIDLLQLHCVPESLLLEGDIFHWLRDLKNEGLIKNFGASVETVEQGLMCLKHDDILSLQVIFNVFRQKLVKELLPQAQEKGVGIIVRLPLASGLLTGKFNKDTTFPEDDHRNYNRNGDMFNVGETFAGLPFEKGLEFVDTISNTILPEGLSMVELALRWILDHEAVSCVIPGASSVKQVLSNVEASSLEPLSAEIHQALSKLYTEDVHQYIRGVY</sequence>
<evidence type="ECO:0000313" key="3">
    <source>
        <dbReference type="Proteomes" id="UP000746690"/>
    </source>
</evidence>
<accession>A0ABX1RQT6</accession>
<dbReference type="Gene3D" id="3.20.20.100">
    <property type="entry name" value="NADP-dependent oxidoreductase domain"/>
    <property type="match status" value="1"/>
</dbReference>
<comment type="caution">
    <text evidence="2">The sequence shown here is derived from an EMBL/GenBank/DDBJ whole genome shotgun (WGS) entry which is preliminary data.</text>
</comment>
<keyword evidence="3" id="KW-1185">Reference proteome</keyword>
<dbReference type="InterPro" id="IPR053135">
    <property type="entry name" value="AKR2_Oxidoreductase"/>
</dbReference>
<proteinExistence type="predicted"/>